<organism evidence="1 2">
    <name type="scientific">Paractinoplanes tereljensis</name>
    <dbReference type="NCBI Taxonomy" id="571912"/>
    <lineage>
        <taxon>Bacteria</taxon>
        <taxon>Bacillati</taxon>
        <taxon>Actinomycetota</taxon>
        <taxon>Actinomycetes</taxon>
        <taxon>Micromonosporales</taxon>
        <taxon>Micromonosporaceae</taxon>
        <taxon>Paractinoplanes</taxon>
    </lineage>
</organism>
<dbReference type="InterPro" id="IPR029475">
    <property type="entry name" value="DUF6807"/>
</dbReference>
<dbReference type="RefSeq" id="WP_203806900.1">
    <property type="nucleotide sequence ID" value="NZ_BOMY01000023.1"/>
</dbReference>
<dbReference type="Pfam" id="PF14100">
    <property type="entry name" value="DUF6807"/>
    <property type="match status" value="1"/>
</dbReference>
<protein>
    <submittedName>
        <fullName evidence="1">Oxidoreductase</fullName>
    </submittedName>
</protein>
<dbReference type="EMBL" id="BOMY01000023">
    <property type="protein sequence ID" value="GIF20848.1"/>
    <property type="molecule type" value="Genomic_DNA"/>
</dbReference>
<keyword evidence="2" id="KW-1185">Reference proteome</keyword>
<evidence type="ECO:0000313" key="2">
    <source>
        <dbReference type="Proteomes" id="UP000623608"/>
    </source>
</evidence>
<proteinExistence type="predicted"/>
<comment type="caution">
    <text evidence="1">The sequence shown here is derived from an EMBL/GenBank/DDBJ whole genome shotgun (WGS) entry which is preliminary data.</text>
</comment>
<reference evidence="1" key="1">
    <citation type="submission" date="2021-01" db="EMBL/GenBank/DDBJ databases">
        <title>Whole genome shotgun sequence of Actinoplanes tereljensis NBRC 105297.</title>
        <authorList>
            <person name="Komaki H."/>
            <person name="Tamura T."/>
        </authorList>
    </citation>
    <scope>NUCLEOTIDE SEQUENCE</scope>
    <source>
        <strain evidence="1">NBRC 105297</strain>
    </source>
</reference>
<accession>A0A919NME0</accession>
<dbReference type="Proteomes" id="UP000623608">
    <property type="component" value="Unassembled WGS sequence"/>
</dbReference>
<gene>
    <name evidence="1" type="ORF">Ate02nite_35780</name>
</gene>
<evidence type="ECO:0000313" key="1">
    <source>
        <dbReference type="EMBL" id="GIF20848.1"/>
    </source>
</evidence>
<sequence length="275" mass="29292">MSSVNLTCAGRVVARYVWDPDLPPAVSPRPYLHPVTTLAGTTVTGFMPADHQHHLGASVAIPVLNQANFWGGRTYVAGQGSMRLDNHGRQQHAQWLHRSGDRLVQEICWVGRDGAPLAREVRSLSVRAVGDTSWLLRVGYALSGIDGRALVIDSPGARGRAGAGYGGFFWRAPAGLTQVRAYGAAGDPHGSREPWVVLTGSGPESESAAWTLVFRTGAHADPWFVRASDYAGVCSAIAWDRPVTVAAGGVLTRRLSVLVADGPPTDRILTEADAQ</sequence>
<dbReference type="AlphaFoldDB" id="A0A919NME0"/>
<name>A0A919NME0_9ACTN</name>